<dbReference type="Proteomes" id="UP000190064">
    <property type="component" value="Unassembled WGS sequence"/>
</dbReference>
<dbReference type="RefSeq" id="WP_078320677.1">
    <property type="nucleotide sequence ID" value="NZ_FXTS01000010.1"/>
</dbReference>
<dbReference type="EMBL" id="MTSD02000009">
    <property type="protein sequence ID" value="OOV86097.1"/>
    <property type="molecule type" value="Genomic_DNA"/>
</dbReference>
<gene>
    <name evidence="2" type="ORF">BTA35_0215280</name>
</gene>
<accession>A0A1T1H8Q4</accession>
<keyword evidence="3" id="KW-1185">Reference proteome</keyword>
<evidence type="ECO:0000313" key="3">
    <source>
        <dbReference type="Proteomes" id="UP000190064"/>
    </source>
</evidence>
<dbReference type="InterPro" id="IPR019734">
    <property type="entry name" value="TPR_rpt"/>
</dbReference>
<keyword evidence="1" id="KW-0802">TPR repeat</keyword>
<organism evidence="2 3">
    <name type="scientific">Oceanospirillum linum</name>
    <dbReference type="NCBI Taxonomy" id="966"/>
    <lineage>
        <taxon>Bacteria</taxon>
        <taxon>Pseudomonadati</taxon>
        <taxon>Pseudomonadota</taxon>
        <taxon>Gammaproteobacteria</taxon>
        <taxon>Oceanospirillales</taxon>
        <taxon>Oceanospirillaceae</taxon>
        <taxon>Oceanospirillum</taxon>
    </lineage>
</organism>
<comment type="caution">
    <text evidence="2">The sequence shown here is derived from an EMBL/GenBank/DDBJ whole genome shotgun (WGS) entry which is preliminary data.</text>
</comment>
<dbReference type="STRING" id="966.BTA35_0215280"/>
<sequence>MFRRLIKHYFALVSGARLAVLVIFYSILAGCSTYGDSVQEVLDEVRRENYAAADDTAQAVLSPSGSDRLLYFLERGMIAHLDGRYQESNSLLEQAYRISESLYRSDLRDWLAVAMTHPGNASYRGQLYERVYLHYIKMLNYLMLAQQQNRGSQQEQLLDSARVENRRIQILLDENVFITGDYSQAASAQEKLFSKIAKVFRQLNGDPVDPDELIFRDQAFAHYVMGALYEQYGELDNARISYQRSATLYEDGYTKQYGLDTAMTVQAWSDVVRVMQKAGGYEEQWRQLVKSKSLPSAESDNSSATGAYHYQPEKAELLILQHVDLSPQRKVLNMHLMINSDSRQLVVRPIPVGSRQEQREQAAWFYLLYADKGLYNVVRDFSDGSILNSEGVLFNSRATTLQPVWSLVEDTGLDYVLGNGGVRIAVPYYPIPYAPLQAAEVNVSSEKGAITRPMIKADSVAMLGLLQQALEAQAELNSAMAREVLRNKVMQEAVKDMGALGALGGKLLAASTTNADTRSWLSLPHHIRVQRLQLEPGGHTVVLNSRSADGQNIRQEYTVDLKAGELEILTLRTFLPLTGKPD</sequence>
<evidence type="ECO:0000256" key="1">
    <source>
        <dbReference type="PROSITE-ProRule" id="PRU00339"/>
    </source>
</evidence>
<dbReference type="SUPFAM" id="SSF48452">
    <property type="entry name" value="TPR-like"/>
    <property type="match status" value="1"/>
</dbReference>
<dbReference type="PROSITE" id="PS50005">
    <property type="entry name" value="TPR"/>
    <property type="match status" value="1"/>
</dbReference>
<proteinExistence type="predicted"/>
<name>A0A1T1H8Q4_OCELI</name>
<feature type="repeat" description="TPR" evidence="1">
    <location>
        <begin position="219"/>
        <end position="252"/>
    </location>
</feature>
<dbReference type="InterPro" id="IPR011990">
    <property type="entry name" value="TPR-like_helical_dom_sf"/>
</dbReference>
<evidence type="ECO:0000313" key="2">
    <source>
        <dbReference type="EMBL" id="OOV86097.1"/>
    </source>
</evidence>
<dbReference type="Gene3D" id="1.25.40.10">
    <property type="entry name" value="Tetratricopeptide repeat domain"/>
    <property type="match status" value="1"/>
</dbReference>
<reference evidence="2" key="1">
    <citation type="submission" date="2017-02" db="EMBL/GenBank/DDBJ databases">
        <title>Draft Genome Sequence of the Salt Water Bacterium Oceanospirillum linum ATCC 11336.</title>
        <authorList>
            <person name="Trachtenberg A.M."/>
            <person name="Carney J.G."/>
            <person name="Linnane J.D."/>
            <person name="Rheaume B.A."/>
            <person name="Pitts N.L."/>
            <person name="Mykles D.L."/>
            <person name="Maclea K.S."/>
        </authorList>
    </citation>
    <scope>NUCLEOTIDE SEQUENCE [LARGE SCALE GENOMIC DNA]</scope>
    <source>
        <strain evidence="2">ATCC 11336</strain>
    </source>
</reference>
<dbReference type="AlphaFoldDB" id="A0A1T1H8Q4"/>
<protein>
    <submittedName>
        <fullName evidence="2">Uncharacterized protein</fullName>
    </submittedName>
</protein>
<dbReference type="PROSITE" id="PS51257">
    <property type="entry name" value="PROKAR_LIPOPROTEIN"/>
    <property type="match status" value="1"/>
</dbReference>